<feature type="region of interest" description="Disordered" evidence="1">
    <location>
        <begin position="487"/>
        <end position="508"/>
    </location>
</feature>
<sequence>MRVNGFPLYAVLWGIFCLARPILASNEAFGSLMLFLYNAYRFDETVSNGKPGLANQCSPKDSDGPSSKLNRGCNFHGFLRHVLRSSYDPSAGGMKKVSDPWMPTETEVVDLHKWSSVNADAGYNAARVMGSSGNYFNSHLMFRVVAARVKKLAASDPAVLLRADNAAQMITKTESLLGGDKSKLVKADDENLVFRDVVLLRDDLSFGVGGEGADRCSGRNRDSDQRDKDDKKEKDENNQSCKKPKRSLLDSFANMLFKRQNGGGSNNNCQTKTETIRHARPKGTESMTIFTCNDGVAMGQSGSATAEWGSTAKANGKPAEYAQHNYAWSANKDNKGKKAQRVRLIPQSDNGPAGTIWKGFCDLTGEYGPMTKTKVNGANKVIENVDLYLRARPADVNQNLGADKTMTETTTSYVKTGRAVFSLQFEDQKFKLPNDGLDDNPCLPDIVRGTDPGWALLTYDEYYDRNPDLQQYTALYKNVVVPAALPPIVPPAPPPPRPPPPRRLRRGTRADWDEVVVIDTDEETCINGGMGRLREMEDDYQEFRRQQGGVEDPRR</sequence>
<feature type="signal peptide" evidence="2">
    <location>
        <begin position="1"/>
        <end position="24"/>
    </location>
</feature>
<keyword evidence="2" id="KW-0732">Signal</keyword>
<evidence type="ECO:0000313" key="4">
    <source>
        <dbReference type="Proteomes" id="UP000838763"/>
    </source>
</evidence>
<feature type="chain" id="PRO_5040118198" evidence="2">
    <location>
        <begin position="25"/>
        <end position="555"/>
    </location>
</feature>
<feature type="compositionally biased region" description="Pro residues" evidence="1">
    <location>
        <begin position="487"/>
        <end position="499"/>
    </location>
</feature>
<evidence type="ECO:0000256" key="1">
    <source>
        <dbReference type="SAM" id="MobiDB-lite"/>
    </source>
</evidence>
<dbReference type="EMBL" id="CALLCH030000001">
    <property type="protein sequence ID" value="CAI4210329.1"/>
    <property type="molecule type" value="Genomic_DNA"/>
</dbReference>
<comment type="caution">
    <text evidence="3">The sequence shown here is derived from an EMBL/GenBank/DDBJ whole genome shotgun (WGS) entry which is preliminary data.</text>
</comment>
<keyword evidence="4" id="KW-1185">Reference proteome</keyword>
<accession>A0A9P1GU55</accession>
<feature type="region of interest" description="Disordered" evidence="1">
    <location>
        <begin position="211"/>
        <end position="243"/>
    </location>
</feature>
<reference evidence="3" key="1">
    <citation type="submission" date="2022-11" db="EMBL/GenBank/DDBJ databases">
        <authorList>
            <person name="Scott C."/>
            <person name="Bruce N."/>
        </authorList>
    </citation>
    <scope>NUCLEOTIDE SEQUENCE</scope>
</reference>
<organism evidence="3 4">
    <name type="scientific">Parascedosporium putredinis</name>
    <dbReference type="NCBI Taxonomy" id="1442378"/>
    <lineage>
        <taxon>Eukaryota</taxon>
        <taxon>Fungi</taxon>
        <taxon>Dikarya</taxon>
        <taxon>Ascomycota</taxon>
        <taxon>Pezizomycotina</taxon>
        <taxon>Sordariomycetes</taxon>
        <taxon>Hypocreomycetidae</taxon>
        <taxon>Microascales</taxon>
        <taxon>Microascaceae</taxon>
        <taxon>Parascedosporium</taxon>
    </lineage>
</organism>
<dbReference type="Proteomes" id="UP000838763">
    <property type="component" value="Unassembled WGS sequence"/>
</dbReference>
<feature type="compositionally biased region" description="Basic and acidic residues" evidence="1">
    <location>
        <begin position="212"/>
        <end position="237"/>
    </location>
</feature>
<proteinExistence type="predicted"/>
<evidence type="ECO:0000313" key="3">
    <source>
        <dbReference type="EMBL" id="CAI4210329.1"/>
    </source>
</evidence>
<dbReference type="OrthoDB" id="73875at2759"/>
<name>A0A9P1GU55_9PEZI</name>
<protein>
    <submittedName>
        <fullName evidence="3">Uncharacterized protein</fullName>
    </submittedName>
</protein>
<evidence type="ECO:0000256" key="2">
    <source>
        <dbReference type="SAM" id="SignalP"/>
    </source>
</evidence>
<dbReference type="AlphaFoldDB" id="A0A9P1GU55"/>
<gene>
    <name evidence="3" type="ORF">PPNO1_LOCUS131</name>
</gene>